<organism evidence="2 3">
    <name type="scientific">La Joya virus</name>
    <dbReference type="NCBI Taxonomy" id="1272946"/>
    <lineage>
        <taxon>Viruses</taxon>
        <taxon>Riboviria</taxon>
        <taxon>Orthornavirae</taxon>
        <taxon>Negarnaviricota</taxon>
        <taxon>Haploviricotina</taxon>
        <taxon>Monjiviricetes</taxon>
        <taxon>Mononegavirales</taxon>
        <taxon>Rhabdoviridae</taxon>
        <taxon>Alpharhabdovirinae</taxon>
        <taxon>Hapavirus</taxon>
        <taxon>Hapavirus lajoya</taxon>
    </lineage>
</organism>
<protein>
    <submittedName>
        <fullName evidence="2">Phosphoprotein</fullName>
    </submittedName>
</protein>
<dbReference type="GeneID" id="37627503"/>
<sequence length="251" mass="27821">MSDYKKPAMLSTGVNWEKLSDSIAKSGDDQDADIPIQVNPTPNNLTEYVVSFEDWANKLPNPPADLKVESDPPAVSKLVVKIPTTPPHSSLPSRSIERPRPIGPPSKNFPQHEIFDLGETQFDPWELKNLIAKLVTAARFGEDLDIKITQEGRNYQIAYRINSLISSPGPSCPKSECAHLKQVLKDLEVGLVIKKRFGGACVKLTDKAIGPIDILVLNHGIHDSKKDCLDSLLEAAGKKKSIYRTYQLDYH</sequence>
<dbReference type="RefSeq" id="YP_009362168.1">
    <property type="nucleotide sequence ID" value="NC_034537.1"/>
</dbReference>
<name>A0A0D3R1G6_9RHAB</name>
<keyword evidence="3" id="KW-1185">Reference proteome</keyword>
<evidence type="ECO:0000313" key="2">
    <source>
        <dbReference type="EMBL" id="AJR28300.1"/>
    </source>
</evidence>
<evidence type="ECO:0000313" key="3">
    <source>
        <dbReference type="Proteomes" id="UP000157362"/>
    </source>
</evidence>
<proteinExistence type="predicted"/>
<reference evidence="2 3" key="1">
    <citation type="journal article" date="2015" name="PLoS Pathog.">
        <title>Evolution of genome size and complexity in the rhabdoviridae.</title>
        <authorList>
            <person name="Walker P.J."/>
            <person name="Firth C."/>
            <person name="Widen S.G."/>
            <person name="Blasdell K.R."/>
            <person name="Guzman H."/>
            <person name="Wood T.G."/>
            <person name="Paradkar P.N."/>
            <person name="Holmes E.C."/>
            <person name="Tesh R.B."/>
            <person name="Vasilakis N."/>
        </authorList>
    </citation>
    <scope>NUCLEOTIDE SEQUENCE [LARGE SCALE GENOMIC DNA]</scope>
    <source>
        <strain evidence="2">J-134</strain>
    </source>
</reference>
<accession>A0A0D3R1G6</accession>
<evidence type="ECO:0000256" key="1">
    <source>
        <dbReference type="SAM" id="MobiDB-lite"/>
    </source>
</evidence>
<dbReference type="Proteomes" id="UP000157362">
    <property type="component" value="Segment"/>
</dbReference>
<feature type="region of interest" description="Disordered" evidence="1">
    <location>
        <begin position="21"/>
        <end position="40"/>
    </location>
</feature>
<dbReference type="EMBL" id="KM204986">
    <property type="protein sequence ID" value="AJR28300.1"/>
    <property type="molecule type" value="Viral_cRNA"/>
</dbReference>
<dbReference type="OrthoDB" id="11476at10239"/>
<dbReference type="KEGG" id="vg:37627503"/>